<dbReference type="EMBL" id="CAJPWZ010002572">
    <property type="protein sequence ID" value="CAG2240724.1"/>
    <property type="molecule type" value="Genomic_DNA"/>
</dbReference>
<keyword evidence="6" id="KW-0539">Nucleus</keyword>
<dbReference type="GO" id="GO:0035657">
    <property type="term" value="C:eRF1 methyltransferase complex"/>
    <property type="evidence" value="ECO:0007669"/>
    <property type="project" value="TreeGrafter"/>
</dbReference>
<comment type="subcellular location">
    <subcellularLocation>
        <location evidence="1">Nucleus</location>
    </subcellularLocation>
</comment>
<evidence type="ECO:0000256" key="9">
    <source>
        <dbReference type="ARBA" id="ARBA00053180"/>
    </source>
</evidence>
<evidence type="ECO:0000256" key="13">
    <source>
        <dbReference type="ARBA" id="ARBA00080992"/>
    </source>
</evidence>
<dbReference type="GO" id="GO:0003676">
    <property type="term" value="F:nucleic acid binding"/>
    <property type="evidence" value="ECO:0007669"/>
    <property type="project" value="InterPro"/>
</dbReference>
<evidence type="ECO:0000256" key="14">
    <source>
        <dbReference type="ARBA" id="ARBA00083337"/>
    </source>
</evidence>
<dbReference type="PANTHER" id="PTHR45875:SF1">
    <property type="entry name" value="METHYLTRANSFERASE N6AMT1"/>
    <property type="match status" value="1"/>
</dbReference>
<keyword evidence="5" id="KW-0949">S-adenosyl-L-methionine</keyword>
<evidence type="ECO:0000256" key="16">
    <source>
        <dbReference type="ARBA" id="ARBA00093667"/>
    </source>
</evidence>
<comment type="catalytic activity">
    <reaction evidence="7">
        <text>L-lysyl-[histone] + S-adenosyl-L-methionine = N(6)-methyl-L-lysyl-[histone] + S-adenosyl-L-homocysteine + H(+)</text>
        <dbReference type="Rhea" id="RHEA:10024"/>
        <dbReference type="Rhea" id="RHEA-COMP:9845"/>
        <dbReference type="Rhea" id="RHEA-COMP:9846"/>
        <dbReference type="ChEBI" id="CHEBI:15378"/>
        <dbReference type="ChEBI" id="CHEBI:29969"/>
        <dbReference type="ChEBI" id="CHEBI:57856"/>
        <dbReference type="ChEBI" id="CHEBI:59789"/>
        <dbReference type="ChEBI" id="CHEBI:61929"/>
    </reaction>
    <physiologicalReaction direction="left-to-right" evidence="7">
        <dbReference type="Rhea" id="RHEA:10025"/>
    </physiologicalReaction>
</comment>
<evidence type="ECO:0000256" key="10">
    <source>
        <dbReference type="ARBA" id="ARBA00062344"/>
    </source>
</evidence>
<evidence type="ECO:0000256" key="11">
    <source>
        <dbReference type="ARBA" id="ARBA00075330"/>
    </source>
</evidence>
<dbReference type="NCBIfam" id="TIGR00537">
    <property type="entry name" value="hemK_rel_arch"/>
    <property type="match status" value="1"/>
</dbReference>
<reference evidence="18" key="1">
    <citation type="submission" date="2021-03" db="EMBL/GenBank/DDBJ databases">
        <authorList>
            <person name="Bekaert M."/>
        </authorList>
    </citation>
    <scope>NUCLEOTIDE SEQUENCE</scope>
</reference>
<dbReference type="SUPFAM" id="SSF53335">
    <property type="entry name" value="S-adenosyl-L-methionine-dependent methyltransferases"/>
    <property type="match status" value="1"/>
</dbReference>
<comment type="catalytic activity">
    <reaction evidence="8">
        <text>methylarsonous acid + S-adenosyl-L-methionine = dimethylarsinate + S-adenosyl-L-homocysteine + 2 H(+)</text>
        <dbReference type="Rhea" id="RHEA:11684"/>
        <dbReference type="ChEBI" id="CHEBI:15378"/>
        <dbReference type="ChEBI" id="CHEBI:16223"/>
        <dbReference type="ChEBI" id="CHEBI:17826"/>
        <dbReference type="ChEBI" id="CHEBI:57856"/>
        <dbReference type="ChEBI" id="CHEBI:59789"/>
    </reaction>
</comment>
<dbReference type="Proteomes" id="UP000683360">
    <property type="component" value="Unassembled WGS sequence"/>
</dbReference>
<evidence type="ECO:0000256" key="5">
    <source>
        <dbReference type="ARBA" id="ARBA00022691"/>
    </source>
</evidence>
<dbReference type="InterPro" id="IPR029063">
    <property type="entry name" value="SAM-dependent_MTases_sf"/>
</dbReference>
<dbReference type="CDD" id="cd02440">
    <property type="entry name" value="AdoMet_MTases"/>
    <property type="match status" value="1"/>
</dbReference>
<evidence type="ECO:0000313" key="19">
    <source>
        <dbReference type="Proteomes" id="UP000683360"/>
    </source>
</evidence>
<dbReference type="InterPro" id="IPR052190">
    <property type="entry name" value="Euk-Arch_PrmC-MTase"/>
</dbReference>
<dbReference type="GO" id="GO:0032259">
    <property type="term" value="P:methylation"/>
    <property type="evidence" value="ECO:0007669"/>
    <property type="project" value="UniProtKB-KW"/>
</dbReference>
<dbReference type="AlphaFoldDB" id="A0A8S3U4C0"/>
<evidence type="ECO:0000256" key="12">
    <source>
        <dbReference type="ARBA" id="ARBA00076540"/>
    </source>
</evidence>
<evidence type="ECO:0000256" key="8">
    <source>
        <dbReference type="ARBA" id="ARBA00050903"/>
    </source>
</evidence>
<dbReference type="InterPro" id="IPR007848">
    <property type="entry name" value="Small_mtfrase_dom"/>
</dbReference>
<proteinExistence type="inferred from homology"/>
<keyword evidence="4 18" id="KW-0808">Transferase</keyword>
<name>A0A8S3U4C0_MYTED</name>
<comment type="similarity">
    <text evidence="2">Belongs to the eukaryotic/archaeal PrmC-related family.</text>
</comment>
<dbReference type="PANTHER" id="PTHR45875">
    <property type="entry name" value="METHYLTRANSFERASE N6AMT1"/>
    <property type="match status" value="1"/>
</dbReference>
<keyword evidence="3 18" id="KW-0489">Methyltransferase</keyword>
<evidence type="ECO:0000256" key="4">
    <source>
        <dbReference type="ARBA" id="ARBA00022679"/>
    </source>
</evidence>
<dbReference type="GO" id="GO:0036009">
    <property type="term" value="F:protein-glutamine N-methyltransferase activity"/>
    <property type="evidence" value="ECO:0007669"/>
    <property type="project" value="UniProtKB-ARBA"/>
</dbReference>
<dbReference type="InterPro" id="IPR002052">
    <property type="entry name" value="DNA_methylase_N6_adenine_CS"/>
</dbReference>
<comment type="subunit">
    <text evidence="10">Heterodimer; heterodimerization with TRMT112 is required for S-adenosyl-L-methionine-binding.</text>
</comment>
<evidence type="ECO:0000256" key="6">
    <source>
        <dbReference type="ARBA" id="ARBA00023242"/>
    </source>
</evidence>
<comment type="function">
    <text evidence="9">Methyltransferase that can methylate proteins and, to a lower extent, arsenic. Catalytic subunit of a heterodimer with TRMT112, which monomethylates 'Lys-12' of histone H4 (H4K12me1), a modification present at the promoters of numerous genes encoding cell cycle regulators. Catalytic subunit of a heterodimer with TRMT112, which catalyzes N5-methylation of Glu residue of proteins with a Gly-Gln-Xaa-Xaa-Xaa-Arg motif. Methylates ETF1 on 'Gln-185'; ETF1 needs to be complexed to ERF3 in its GTP-bound form to be efficiently methylated. May also play a role in the modulation of arsenic-induced toxicity by mediating the conversion of monomethylarsonous acid (3+) into the less toxic dimethylarsonic acid. It however only plays a limited role in arsenic metabolism compared with AS3MT.</text>
</comment>
<evidence type="ECO:0000256" key="3">
    <source>
        <dbReference type="ARBA" id="ARBA00022603"/>
    </source>
</evidence>
<sequence>MGKMSTRQSCSPLKYRITTNVTFCYPNFSHLTDEDLKHVYEPAEDSFLLLDAIENDYEYLRKQEPSICVEVGSGSGVCITFLARVLGESAVYWSTDINPVAARVTRKTAESNNVQVELVITDLVTGLLPRLYKSVDVLLFNPPYVVTPPEEVGSNSIEASWAGGTDGRQVMNRLFPKVKDILSPKGVFYLVIVKENNQDDIEKIMLNEGFKMENILTRRTGPELLSVLKFTRLTR</sequence>
<dbReference type="GO" id="GO:0005634">
    <property type="term" value="C:nucleus"/>
    <property type="evidence" value="ECO:0007669"/>
    <property type="project" value="UniProtKB-SubCell"/>
</dbReference>
<evidence type="ECO:0000256" key="7">
    <source>
        <dbReference type="ARBA" id="ARBA00048619"/>
    </source>
</evidence>
<dbReference type="PROSITE" id="PS00092">
    <property type="entry name" value="N6_MTASE"/>
    <property type="match status" value="1"/>
</dbReference>
<organism evidence="18 19">
    <name type="scientific">Mytilus edulis</name>
    <name type="common">Blue mussel</name>
    <dbReference type="NCBI Taxonomy" id="6550"/>
    <lineage>
        <taxon>Eukaryota</taxon>
        <taxon>Metazoa</taxon>
        <taxon>Spiralia</taxon>
        <taxon>Lophotrochozoa</taxon>
        <taxon>Mollusca</taxon>
        <taxon>Bivalvia</taxon>
        <taxon>Autobranchia</taxon>
        <taxon>Pteriomorphia</taxon>
        <taxon>Mytilida</taxon>
        <taxon>Mytiloidea</taxon>
        <taxon>Mytilidae</taxon>
        <taxon>Mytilinae</taxon>
        <taxon>Mytilus</taxon>
    </lineage>
</organism>
<comment type="caution">
    <text evidence="18">The sequence shown here is derived from an EMBL/GenBank/DDBJ whole genome shotgun (WGS) entry which is preliminary data.</text>
</comment>
<evidence type="ECO:0000256" key="2">
    <source>
        <dbReference type="ARBA" id="ARBA00006149"/>
    </source>
</evidence>
<evidence type="ECO:0000313" key="18">
    <source>
        <dbReference type="EMBL" id="CAG2240724.1"/>
    </source>
</evidence>
<protein>
    <recommendedName>
        <fullName evidence="15">Methyltransferase HEMK2</fullName>
    </recommendedName>
    <alternativeName>
        <fullName evidence="14">HemK methyltransferase family member 2</fullName>
    </alternativeName>
    <alternativeName>
        <fullName evidence="12">Lysine N-methyltransferase 9</fullName>
    </alternativeName>
    <alternativeName>
        <fullName evidence="11">Methylarsonite methyltransferase N6AMT1</fullName>
    </alternativeName>
    <alternativeName>
        <fullName evidence="16">Methyltransferase N6AMT1</fullName>
    </alternativeName>
    <alternativeName>
        <fullName evidence="13">Protein N(5)-glutamine methyltransferase</fullName>
    </alternativeName>
</protein>
<evidence type="ECO:0000256" key="1">
    <source>
        <dbReference type="ARBA" id="ARBA00004123"/>
    </source>
</evidence>
<evidence type="ECO:0000259" key="17">
    <source>
        <dbReference type="Pfam" id="PF05175"/>
    </source>
</evidence>
<dbReference type="InterPro" id="IPR004557">
    <property type="entry name" value="PrmC-related"/>
</dbReference>
<dbReference type="OrthoDB" id="406152at2759"/>
<dbReference type="Gene3D" id="3.40.50.150">
    <property type="entry name" value="Vaccinia Virus protein VP39"/>
    <property type="match status" value="1"/>
</dbReference>
<keyword evidence="19" id="KW-1185">Reference proteome</keyword>
<dbReference type="Pfam" id="PF05175">
    <property type="entry name" value="MTS"/>
    <property type="match status" value="1"/>
</dbReference>
<gene>
    <name evidence="18" type="ORF">MEDL_53007</name>
</gene>
<feature type="domain" description="Methyltransferase small" evidence="17">
    <location>
        <begin position="63"/>
        <end position="145"/>
    </location>
</feature>
<evidence type="ECO:0000256" key="15">
    <source>
        <dbReference type="ARBA" id="ARBA00093624"/>
    </source>
</evidence>
<dbReference type="FunFam" id="3.40.50.150:FF:000077">
    <property type="entry name" value="HemK methyltransferase family member 2"/>
    <property type="match status" value="1"/>
</dbReference>
<accession>A0A8S3U4C0</accession>